<dbReference type="InParanoid" id="H3AQB0"/>
<dbReference type="AlphaFoldDB" id="H3AQB0"/>
<dbReference type="eggNOG" id="KOG0017">
    <property type="taxonomic scope" value="Eukaryota"/>
</dbReference>
<protein>
    <recommendedName>
        <fullName evidence="1">Reverse transcriptase/retrotransposon-derived protein RNase H-like domain-containing protein</fullName>
    </recommendedName>
</protein>
<evidence type="ECO:0000313" key="2">
    <source>
        <dbReference type="Ensembl" id="ENSLACP00000011831.1"/>
    </source>
</evidence>
<dbReference type="InterPro" id="IPR051320">
    <property type="entry name" value="Viral_Replic_Matur_Polypro"/>
</dbReference>
<sequence length="129" mass="14807">TWNSHLAYLRKVMNYVGLKTGAGGLQPQANHIQAIRKMKSPTNLKELCSSLGVNYPRQFICDYSRIAQPLFSLLRKDILWTWESNKRSVKELKKHLNEVPCLAYPRPGKEFYIKIGCSEHSISAILCQE</sequence>
<dbReference type="SUPFAM" id="SSF56672">
    <property type="entry name" value="DNA/RNA polymerases"/>
    <property type="match status" value="1"/>
</dbReference>
<dbReference type="InterPro" id="IPR041577">
    <property type="entry name" value="RT_RNaseH_2"/>
</dbReference>
<dbReference type="PANTHER" id="PTHR33064:SF37">
    <property type="entry name" value="RIBONUCLEASE H"/>
    <property type="match status" value="1"/>
</dbReference>
<reference evidence="3" key="1">
    <citation type="submission" date="2011-08" db="EMBL/GenBank/DDBJ databases">
        <title>The draft genome of Latimeria chalumnae.</title>
        <authorList>
            <person name="Di Palma F."/>
            <person name="Alfoldi J."/>
            <person name="Johnson J."/>
            <person name="Berlin A."/>
            <person name="Gnerre S."/>
            <person name="Jaffe D."/>
            <person name="MacCallum I."/>
            <person name="Young S."/>
            <person name="Walker B.J."/>
            <person name="Lander E."/>
            <person name="Lindblad-Toh K."/>
        </authorList>
    </citation>
    <scope>NUCLEOTIDE SEQUENCE [LARGE SCALE GENOMIC DNA]</scope>
    <source>
        <strain evidence="3">Wild caught</strain>
    </source>
</reference>
<organism evidence="2 3">
    <name type="scientific">Latimeria chalumnae</name>
    <name type="common">Coelacanth</name>
    <dbReference type="NCBI Taxonomy" id="7897"/>
    <lineage>
        <taxon>Eukaryota</taxon>
        <taxon>Metazoa</taxon>
        <taxon>Chordata</taxon>
        <taxon>Craniata</taxon>
        <taxon>Vertebrata</taxon>
        <taxon>Euteleostomi</taxon>
        <taxon>Coelacanthiformes</taxon>
        <taxon>Coelacanthidae</taxon>
        <taxon>Latimeria</taxon>
    </lineage>
</organism>
<dbReference type="Gene3D" id="3.30.70.270">
    <property type="match status" value="1"/>
</dbReference>
<reference evidence="2" key="2">
    <citation type="submission" date="2025-08" db="UniProtKB">
        <authorList>
            <consortium name="Ensembl"/>
        </authorList>
    </citation>
    <scope>IDENTIFICATION</scope>
</reference>
<dbReference type="InterPro" id="IPR043502">
    <property type="entry name" value="DNA/RNA_pol_sf"/>
</dbReference>
<accession>H3AQB0</accession>
<dbReference type="OMA" id="PENIGEY"/>
<dbReference type="STRING" id="7897.ENSLACP00000011831"/>
<evidence type="ECO:0000259" key="1">
    <source>
        <dbReference type="Pfam" id="PF17919"/>
    </source>
</evidence>
<dbReference type="EMBL" id="AFYH01182536">
    <property type="status" value="NOT_ANNOTATED_CDS"/>
    <property type="molecule type" value="Genomic_DNA"/>
</dbReference>
<feature type="domain" description="Reverse transcriptase/retrotransposon-derived protein RNase H-like" evidence="1">
    <location>
        <begin position="83"/>
        <end position="129"/>
    </location>
</feature>
<dbReference type="GeneTree" id="ENSGT00960000188229"/>
<dbReference type="Pfam" id="PF17919">
    <property type="entry name" value="RT_RNaseH_2"/>
    <property type="match status" value="1"/>
</dbReference>
<name>H3AQB0_LATCH</name>
<dbReference type="InterPro" id="IPR043128">
    <property type="entry name" value="Rev_trsase/Diguanyl_cyclase"/>
</dbReference>
<reference evidence="2" key="3">
    <citation type="submission" date="2025-09" db="UniProtKB">
        <authorList>
            <consortium name="Ensembl"/>
        </authorList>
    </citation>
    <scope>IDENTIFICATION</scope>
</reference>
<keyword evidence="3" id="KW-1185">Reference proteome</keyword>
<proteinExistence type="predicted"/>
<evidence type="ECO:0000313" key="3">
    <source>
        <dbReference type="Proteomes" id="UP000008672"/>
    </source>
</evidence>
<dbReference type="Ensembl" id="ENSLACT00000011921.1">
    <property type="protein sequence ID" value="ENSLACP00000011831.1"/>
    <property type="gene ID" value="ENSLACG00000010413.1"/>
</dbReference>
<dbReference type="PANTHER" id="PTHR33064">
    <property type="entry name" value="POL PROTEIN"/>
    <property type="match status" value="1"/>
</dbReference>
<dbReference type="Proteomes" id="UP000008672">
    <property type="component" value="Unassembled WGS sequence"/>
</dbReference>
<dbReference type="HOGENOM" id="CLU_000384_33_7_1"/>